<name>A0A127M648_9GAMM</name>
<accession>A0A127M648</accession>
<dbReference type="EMBL" id="CP014544">
    <property type="protein sequence ID" value="AMO68681.1"/>
    <property type="molecule type" value="Genomic_DNA"/>
</dbReference>
<dbReference type="KEGG" id="zal:AZF00_10400"/>
<proteinExistence type="predicted"/>
<sequence length="65" mass="7275">MCFLVQCFIGELASREVLCLSILTVILDPSVTATWQVITNAIDYFNASSKPSWCDSIYLLKWGAK</sequence>
<dbReference type="AlphaFoldDB" id="A0A127M648"/>
<dbReference type="STRING" id="1470434.AZF00_10400"/>
<gene>
    <name evidence="1" type="ORF">AZF00_10400</name>
</gene>
<evidence type="ECO:0000313" key="1">
    <source>
        <dbReference type="EMBL" id="AMO68681.1"/>
    </source>
</evidence>
<organism evidence="1 2">
    <name type="scientific">Zhongshania aliphaticivorans</name>
    <dbReference type="NCBI Taxonomy" id="1470434"/>
    <lineage>
        <taxon>Bacteria</taxon>
        <taxon>Pseudomonadati</taxon>
        <taxon>Pseudomonadota</taxon>
        <taxon>Gammaproteobacteria</taxon>
        <taxon>Cellvibrionales</taxon>
        <taxon>Spongiibacteraceae</taxon>
        <taxon>Zhongshania</taxon>
    </lineage>
</organism>
<evidence type="ECO:0000313" key="2">
    <source>
        <dbReference type="Proteomes" id="UP000074119"/>
    </source>
</evidence>
<reference evidence="1 2" key="1">
    <citation type="submission" date="2015-12" db="EMBL/GenBank/DDBJ databases">
        <authorList>
            <person name="Shamseldin A."/>
            <person name="Moawad H."/>
            <person name="Abd El-Rahim W.M."/>
            <person name="Sadowsky M.J."/>
        </authorList>
    </citation>
    <scope>NUCLEOTIDE SEQUENCE [LARGE SCALE GENOMIC DNA]</scope>
    <source>
        <strain evidence="1 2">SM2</strain>
    </source>
</reference>
<protein>
    <submittedName>
        <fullName evidence="1">Uncharacterized protein</fullName>
    </submittedName>
</protein>
<dbReference type="Proteomes" id="UP000074119">
    <property type="component" value="Chromosome"/>
</dbReference>